<keyword evidence="2" id="KW-1185">Reference proteome</keyword>
<dbReference type="Proteomes" id="UP000774326">
    <property type="component" value="Unassembled WGS sequence"/>
</dbReference>
<evidence type="ECO:0000313" key="1">
    <source>
        <dbReference type="EMBL" id="KAH3686846.1"/>
    </source>
</evidence>
<comment type="caution">
    <text evidence="1">The sequence shown here is derived from an EMBL/GenBank/DDBJ whole genome shotgun (WGS) entry which is preliminary data.</text>
</comment>
<name>A0A9P8QAB6_WICPI</name>
<gene>
    <name evidence="1" type="ORF">WICPIJ_002173</name>
</gene>
<accession>A0A9P8QAB6</accession>
<reference evidence="1" key="1">
    <citation type="journal article" date="2021" name="Open Biol.">
        <title>Shared evolutionary footprints suggest mitochondrial oxidative damage underlies multiple complex I losses in fungi.</title>
        <authorList>
            <person name="Schikora-Tamarit M.A."/>
            <person name="Marcet-Houben M."/>
            <person name="Nosek J."/>
            <person name="Gabaldon T."/>
        </authorList>
    </citation>
    <scope>NUCLEOTIDE SEQUENCE</scope>
    <source>
        <strain evidence="1">CBS2887</strain>
    </source>
</reference>
<sequence length="74" mass="8567">MEYTRFWFEFLDVGLPVKILKMDMAICSVSKGDCSSFKMVTRRGITSREFKTQMLEKYSSLNSVRRLLSIGDGM</sequence>
<evidence type="ECO:0000313" key="2">
    <source>
        <dbReference type="Proteomes" id="UP000774326"/>
    </source>
</evidence>
<dbReference type="AlphaFoldDB" id="A0A9P8QAB6"/>
<protein>
    <submittedName>
        <fullName evidence="1">Uncharacterized protein</fullName>
    </submittedName>
</protein>
<organism evidence="1 2">
    <name type="scientific">Wickerhamomyces pijperi</name>
    <name type="common">Yeast</name>
    <name type="synonym">Pichia pijperi</name>
    <dbReference type="NCBI Taxonomy" id="599730"/>
    <lineage>
        <taxon>Eukaryota</taxon>
        <taxon>Fungi</taxon>
        <taxon>Dikarya</taxon>
        <taxon>Ascomycota</taxon>
        <taxon>Saccharomycotina</taxon>
        <taxon>Saccharomycetes</taxon>
        <taxon>Phaffomycetales</taxon>
        <taxon>Wickerhamomycetaceae</taxon>
        <taxon>Wickerhamomyces</taxon>
    </lineage>
</organism>
<dbReference type="EMBL" id="JAEUBG010001186">
    <property type="protein sequence ID" value="KAH3686846.1"/>
    <property type="molecule type" value="Genomic_DNA"/>
</dbReference>
<reference evidence="1" key="2">
    <citation type="submission" date="2021-01" db="EMBL/GenBank/DDBJ databases">
        <authorList>
            <person name="Schikora-Tamarit M.A."/>
        </authorList>
    </citation>
    <scope>NUCLEOTIDE SEQUENCE</scope>
    <source>
        <strain evidence="1">CBS2887</strain>
    </source>
</reference>
<proteinExistence type="predicted"/>